<dbReference type="Gene3D" id="1.10.1200.10">
    <property type="entry name" value="ACP-like"/>
    <property type="match status" value="1"/>
</dbReference>
<sequence>MGNSESIKEFVVENFLFGDGNKLENDTDFFEQSIIDSTGILELVCFVEETYDLTVSDDEIVQENFSSVNNVASFIEKKQLENSAQ</sequence>
<protein>
    <recommendedName>
        <fullName evidence="1">Carrier domain-containing protein</fullName>
    </recommendedName>
</protein>
<name>A0A3B1C2I4_9ZZZZ</name>
<accession>A0A3B1C2I4</accession>
<feature type="domain" description="Carrier" evidence="1">
    <location>
        <begin position="2"/>
        <end position="79"/>
    </location>
</feature>
<proteinExistence type="predicted"/>
<reference evidence="2" key="1">
    <citation type="submission" date="2018-06" db="EMBL/GenBank/DDBJ databases">
        <authorList>
            <person name="Zhirakovskaya E."/>
        </authorList>
    </citation>
    <scope>NUCLEOTIDE SEQUENCE</scope>
</reference>
<dbReference type="EMBL" id="UOGD01000181">
    <property type="protein sequence ID" value="VAX20951.1"/>
    <property type="molecule type" value="Genomic_DNA"/>
</dbReference>
<evidence type="ECO:0000313" key="2">
    <source>
        <dbReference type="EMBL" id="VAX20951.1"/>
    </source>
</evidence>
<dbReference type="PROSITE" id="PS50075">
    <property type="entry name" value="CARRIER"/>
    <property type="match status" value="1"/>
</dbReference>
<evidence type="ECO:0000259" key="1">
    <source>
        <dbReference type="PROSITE" id="PS50075"/>
    </source>
</evidence>
<dbReference type="InterPro" id="IPR036736">
    <property type="entry name" value="ACP-like_sf"/>
</dbReference>
<organism evidence="2">
    <name type="scientific">hydrothermal vent metagenome</name>
    <dbReference type="NCBI Taxonomy" id="652676"/>
    <lineage>
        <taxon>unclassified sequences</taxon>
        <taxon>metagenomes</taxon>
        <taxon>ecological metagenomes</taxon>
    </lineage>
</organism>
<gene>
    <name evidence="2" type="ORF">MNBD_IGNAVI01-2675</name>
</gene>
<dbReference type="InterPro" id="IPR009081">
    <property type="entry name" value="PP-bd_ACP"/>
</dbReference>
<dbReference type="SUPFAM" id="SSF47336">
    <property type="entry name" value="ACP-like"/>
    <property type="match status" value="1"/>
</dbReference>
<dbReference type="AlphaFoldDB" id="A0A3B1C2I4"/>